<organism evidence="2 3">
    <name type="scientific">Rubroshorea leprosula</name>
    <dbReference type="NCBI Taxonomy" id="152421"/>
    <lineage>
        <taxon>Eukaryota</taxon>
        <taxon>Viridiplantae</taxon>
        <taxon>Streptophyta</taxon>
        <taxon>Embryophyta</taxon>
        <taxon>Tracheophyta</taxon>
        <taxon>Spermatophyta</taxon>
        <taxon>Magnoliopsida</taxon>
        <taxon>eudicotyledons</taxon>
        <taxon>Gunneridae</taxon>
        <taxon>Pentapetalae</taxon>
        <taxon>rosids</taxon>
        <taxon>malvids</taxon>
        <taxon>Malvales</taxon>
        <taxon>Dipterocarpaceae</taxon>
        <taxon>Rubroshorea</taxon>
    </lineage>
</organism>
<protein>
    <submittedName>
        <fullName evidence="2">Uncharacterized protein</fullName>
    </submittedName>
</protein>
<sequence length="395" mass="43380">MIVMKAHGVIQIISKGFGAILIPGDDKVLSKPKEAKRVEALVVNMEEALVNLEVRRKILASKIGEPPLLDNILSVVDSIIDWSDPISFTTKSVKKAKASEAPPQKPTTAKEAKGCVKPRLISELPPLRAGDFELVLRGFILKRKLMLPPMRRGKAKVVVGVSKEKGKKVTKVINFDSNKSSNDKSSVDDASFESENGSKQRGKYIGFQDSIDINRAAPEEFESDVCDATKKSISNKSIMDAGAPIMGLAKKVVGPNEVEHSGQSSSAPTKSGEIDDSAMRLLKNLDEMNEDKDISLARFNSMPMGGSKAKKVVVEDTFSILYATMRYMEVTPFAKMNEDFFYLCRDAIDDAKSINFKVNIIRTHLSNVAKAYLEKTEFGTTRGDMAESLDGQIKE</sequence>
<evidence type="ECO:0000313" key="3">
    <source>
        <dbReference type="Proteomes" id="UP001054252"/>
    </source>
</evidence>
<accession>A0AAV5IM87</accession>
<dbReference type="AlphaFoldDB" id="A0AAV5IM87"/>
<keyword evidence="3" id="KW-1185">Reference proteome</keyword>
<dbReference type="EMBL" id="BPVZ01000014">
    <property type="protein sequence ID" value="GKU99816.1"/>
    <property type="molecule type" value="Genomic_DNA"/>
</dbReference>
<reference evidence="2 3" key="1">
    <citation type="journal article" date="2021" name="Commun. Biol.">
        <title>The genome of Shorea leprosula (Dipterocarpaceae) highlights the ecological relevance of drought in aseasonal tropical rainforests.</title>
        <authorList>
            <person name="Ng K.K.S."/>
            <person name="Kobayashi M.J."/>
            <person name="Fawcett J.A."/>
            <person name="Hatakeyama M."/>
            <person name="Paape T."/>
            <person name="Ng C.H."/>
            <person name="Ang C.C."/>
            <person name="Tnah L.H."/>
            <person name="Lee C.T."/>
            <person name="Nishiyama T."/>
            <person name="Sese J."/>
            <person name="O'Brien M.J."/>
            <person name="Copetti D."/>
            <person name="Mohd Noor M.I."/>
            <person name="Ong R.C."/>
            <person name="Putra M."/>
            <person name="Sireger I.Z."/>
            <person name="Indrioko S."/>
            <person name="Kosugi Y."/>
            <person name="Izuno A."/>
            <person name="Isagi Y."/>
            <person name="Lee S.L."/>
            <person name="Shimizu K.K."/>
        </authorList>
    </citation>
    <scope>NUCLEOTIDE SEQUENCE [LARGE SCALE GENOMIC DNA]</scope>
    <source>
        <strain evidence="2">214</strain>
    </source>
</reference>
<feature type="region of interest" description="Disordered" evidence="1">
    <location>
        <begin position="172"/>
        <end position="199"/>
    </location>
</feature>
<gene>
    <name evidence="2" type="ORF">SLEP1_g12605</name>
</gene>
<evidence type="ECO:0000256" key="1">
    <source>
        <dbReference type="SAM" id="MobiDB-lite"/>
    </source>
</evidence>
<comment type="caution">
    <text evidence="2">The sequence shown here is derived from an EMBL/GenBank/DDBJ whole genome shotgun (WGS) entry which is preliminary data.</text>
</comment>
<evidence type="ECO:0000313" key="2">
    <source>
        <dbReference type="EMBL" id="GKU99816.1"/>
    </source>
</evidence>
<name>A0AAV5IM87_9ROSI</name>
<feature type="region of interest" description="Disordered" evidence="1">
    <location>
        <begin position="94"/>
        <end position="113"/>
    </location>
</feature>
<proteinExistence type="predicted"/>
<dbReference type="Proteomes" id="UP001054252">
    <property type="component" value="Unassembled WGS sequence"/>
</dbReference>